<keyword evidence="2" id="KW-1185">Reference proteome</keyword>
<dbReference type="AlphaFoldDB" id="A0A506Q2E1"/>
<dbReference type="EMBL" id="VHJA01000061">
    <property type="protein sequence ID" value="TPV39708.1"/>
    <property type="molecule type" value="Genomic_DNA"/>
</dbReference>
<evidence type="ECO:0000313" key="2">
    <source>
        <dbReference type="Proteomes" id="UP000317747"/>
    </source>
</evidence>
<evidence type="ECO:0000313" key="1">
    <source>
        <dbReference type="EMBL" id="TPV39708.1"/>
    </source>
</evidence>
<organism evidence="1 2">
    <name type="scientific">Pantoea deleyi</name>
    <dbReference type="NCBI Taxonomy" id="470932"/>
    <lineage>
        <taxon>Bacteria</taxon>
        <taxon>Pseudomonadati</taxon>
        <taxon>Pseudomonadota</taxon>
        <taxon>Gammaproteobacteria</taxon>
        <taxon>Enterobacterales</taxon>
        <taxon>Erwiniaceae</taxon>
        <taxon>Pantoea</taxon>
    </lineage>
</organism>
<dbReference type="Proteomes" id="UP000317747">
    <property type="component" value="Unassembled WGS sequence"/>
</dbReference>
<protein>
    <submittedName>
        <fullName evidence="1">Uncharacterized protein</fullName>
    </submittedName>
</protein>
<sequence>MNKPAFQKLYSALKNLLNMRVGQHLLVALFSLAAVNPFKASRKFALSRQAHRRLMPGKFWKKFAAQ</sequence>
<proteinExistence type="predicted"/>
<dbReference type="RefSeq" id="WP_128086569.1">
    <property type="nucleotide sequence ID" value="NZ_CP071405.1"/>
</dbReference>
<reference evidence="1 2" key="1">
    <citation type="submission" date="2019-06" db="EMBL/GenBank/DDBJ databases">
        <title>Taxogenomics and systematics of the genus Pantoea.</title>
        <authorList>
            <person name="Tambong J.T."/>
        </authorList>
    </citation>
    <scope>NUCLEOTIDE SEQUENCE [LARGE SCALE GENOMIC DNA]</scope>
    <source>
        <strain evidence="1 2">LMG 24200</strain>
    </source>
</reference>
<gene>
    <name evidence="1" type="ORF">FJW01_14385</name>
</gene>
<comment type="caution">
    <text evidence="1">The sequence shown here is derived from an EMBL/GenBank/DDBJ whole genome shotgun (WGS) entry which is preliminary data.</text>
</comment>
<name>A0A506Q2E1_9GAMM</name>
<accession>A0A506Q2E1</accession>